<feature type="transmembrane region" description="Helical" evidence="6">
    <location>
        <begin position="112"/>
        <end position="134"/>
    </location>
</feature>
<dbReference type="GO" id="GO:0005886">
    <property type="term" value="C:plasma membrane"/>
    <property type="evidence" value="ECO:0007669"/>
    <property type="project" value="UniProtKB-SubCell"/>
</dbReference>
<dbReference type="InterPro" id="IPR050833">
    <property type="entry name" value="Poly_Biosynth_Transport"/>
</dbReference>
<comment type="subcellular location">
    <subcellularLocation>
        <location evidence="1">Cell membrane</location>
        <topology evidence="1">Multi-pass membrane protein</topology>
    </subcellularLocation>
</comment>
<evidence type="ECO:0000256" key="3">
    <source>
        <dbReference type="ARBA" id="ARBA00022692"/>
    </source>
</evidence>
<dbReference type="EMBL" id="MFQS01000044">
    <property type="protein sequence ID" value="OGH82312.1"/>
    <property type="molecule type" value="Genomic_DNA"/>
</dbReference>
<evidence type="ECO:0000313" key="7">
    <source>
        <dbReference type="EMBL" id="OGH82312.1"/>
    </source>
</evidence>
<dbReference type="InterPro" id="IPR002797">
    <property type="entry name" value="Polysacc_synth"/>
</dbReference>
<feature type="transmembrane region" description="Helical" evidence="6">
    <location>
        <begin position="146"/>
        <end position="164"/>
    </location>
</feature>
<evidence type="ECO:0000256" key="2">
    <source>
        <dbReference type="ARBA" id="ARBA00022475"/>
    </source>
</evidence>
<evidence type="ECO:0000256" key="6">
    <source>
        <dbReference type="SAM" id="Phobius"/>
    </source>
</evidence>
<feature type="transmembrane region" description="Helical" evidence="6">
    <location>
        <begin position="359"/>
        <end position="380"/>
    </location>
</feature>
<evidence type="ECO:0000256" key="1">
    <source>
        <dbReference type="ARBA" id="ARBA00004651"/>
    </source>
</evidence>
<comment type="caution">
    <text evidence="7">The sequence shown here is derived from an EMBL/GenBank/DDBJ whole genome shotgun (WGS) entry which is preliminary data.</text>
</comment>
<keyword evidence="2" id="KW-1003">Cell membrane</keyword>
<protein>
    <submittedName>
        <fullName evidence="7">Uncharacterized protein</fullName>
    </submittedName>
</protein>
<dbReference type="Proteomes" id="UP000176300">
    <property type="component" value="Unassembled WGS sequence"/>
</dbReference>
<dbReference type="PANTHER" id="PTHR30250">
    <property type="entry name" value="PST FAMILY PREDICTED COLANIC ACID TRANSPORTER"/>
    <property type="match status" value="1"/>
</dbReference>
<feature type="transmembrane region" description="Helical" evidence="6">
    <location>
        <begin position="12"/>
        <end position="35"/>
    </location>
</feature>
<dbReference type="AlphaFoldDB" id="A0A1F6NEI2"/>
<proteinExistence type="predicted"/>
<keyword evidence="4 6" id="KW-1133">Transmembrane helix</keyword>
<dbReference type="Pfam" id="PF01943">
    <property type="entry name" value="Polysacc_synt"/>
    <property type="match status" value="1"/>
</dbReference>
<keyword evidence="3 6" id="KW-0812">Transmembrane</keyword>
<feature type="transmembrane region" description="Helical" evidence="6">
    <location>
        <begin position="297"/>
        <end position="322"/>
    </location>
</feature>
<feature type="transmembrane region" description="Helical" evidence="6">
    <location>
        <begin position="256"/>
        <end position="276"/>
    </location>
</feature>
<feature type="transmembrane region" description="Helical" evidence="6">
    <location>
        <begin position="170"/>
        <end position="190"/>
    </location>
</feature>
<gene>
    <name evidence="7" type="ORF">A2373_02330</name>
</gene>
<feature type="transmembrane region" description="Helical" evidence="6">
    <location>
        <begin position="85"/>
        <end position="106"/>
    </location>
</feature>
<keyword evidence="5 6" id="KW-0472">Membrane</keyword>
<name>A0A1F6NEI2_9BACT</name>
<feature type="transmembrane region" description="Helical" evidence="6">
    <location>
        <begin position="41"/>
        <end position="65"/>
    </location>
</feature>
<evidence type="ECO:0000256" key="4">
    <source>
        <dbReference type="ARBA" id="ARBA00022989"/>
    </source>
</evidence>
<sequence length="473" mass="52964">MSLNRKVAHNTIVQIVGKIITTILGLVALGMMTRYLGQEKFGWYITVTAFLQFAGILIDFGMIVVTAQMLSEPLRDKEKLFKNLFTFRFVSALLFFSLAPFVAWFFPYEIQIKIAIAISSLAFLAITLNQVFVGLYQTKLKMHIQAISEVIGRIVLVAGMFFAIKNEMSFLAIMTIVMISSATHTLILWLRAGKETPIAFAFDWEIWKDIALKMWPIALSIVFNVVYLKGDLVLLSIFVDQAQVGIYGAAYRVLDVITQSAMMIMGVLLPLMAFAWSRNLKEEFKKHFQQSFDIMMLFAVPMMVGAITLADEVILLVAGAEFVESGKILSILAIAVFGVFLGAIFGHTAVAIDKQKQTLWIYISNAVITLIGYLIFIPIYGIYGAAWMSVFSELYAGIFLYLTIRYYSKEKLRFKTVLKIILASIIMSFVIKQIPSASVILLVFAGIIVYGITLLLIGGVNIKTIKEILSLKK</sequence>
<organism evidence="7 8">
    <name type="scientific">Candidatus Magasanikbacteria bacterium RIFOXYB1_FULL_40_15</name>
    <dbReference type="NCBI Taxonomy" id="1798697"/>
    <lineage>
        <taxon>Bacteria</taxon>
        <taxon>Candidatus Magasanikiibacteriota</taxon>
    </lineage>
</organism>
<accession>A0A1F6NEI2</accession>
<feature type="transmembrane region" description="Helical" evidence="6">
    <location>
        <begin position="416"/>
        <end position="434"/>
    </location>
</feature>
<dbReference type="PANTHER" id="PTHR30250:SF11">
    <property type="entry name" value="O-ANTIGEN TRANSPORTER-RELATED"/>
    <property type="match status" value="1"/>
</dbReference>
<dbReference type="CDD" id="cd13128">
    <property type="entry name" value="MATE_Wzx_like"/>
    <property type="match status" value="1"/>
</dbReference>
<dbReference type="STRING" id="1798697.A2373_02330"/>
<feature type="transmembrane region" description="Helical" evidence="6">
    <location>
        <begin position="210"/>
        <end position="228"/>
    </location>
</feature>
<reference evidence="7 8" key="1">
    <citation type="journal article" date="2016" name="Nat. Commun.">
        <title>Thousands of microbial genomes shed light on interconnected biogeochemical processes in an aquifer system.</title>
        <authorList>
            <person name="Anantharaman K."/>
            <person name="Brown C.T."/>
            <person name="Hug L.A."/>
            <person name="Sharon I."/>
            <person name="Castelle C.J."/>
            <person name="Probst A.J."/>
            <person name="Thomas B.C."/>
            <person name="Singh A."/>
            <person name="Wilkins M.J."/>
            <person name="Karaoz U."/>
            <person name="Brodie E.L."/>
            <person name="Williams K.H."/>
            <person name="Hubbard S.S."/>
            <person name="Banfield J.F."/>
        </authorList>
    </citation>
    <scope>NUCLEOTIDE SEQUENCE [LARGE SCALE GENOMIC DNA]</scope>
</reference>
<evidence type="ECO:0000256" key="5">
    <source>
        <dbReference type="ARBA" id="ARBA00023136"/>
    </source>
</evidence>
<feature type="transmembrane region" description="Helical" evidence="6">
    <location>
        <begin position="328"/>
        <end position="352"/>
    </location>
</feature>
<feature type="transmembrane region" description="Helical" evidence="6">
    <location>
        <begin position="440"/>
        <end position="462"/>
    </location>
</feature>
<evidence type="ECO:0000313" key="8">
    <source>
        <dbReference type="Proteomes" id="UP000176300"/>
    </source>
</evidence>
<feature type="transmembrane region" description="Helical" evidence="6">
    <location>
        <begin position="386"/>
        <end position="404"/>
    </location>
</feature>